<feature type="transmembrane region" description="Helical" evidence="1">
    <location>
        <begin position="278"/>
        <end position="300"/>
    </location>
</feature>
<dbReference type="GO" id="GO:0020037">
    <property type="term" value="F:heme binding"/>
    <property type="evidence" value="ECO:0007669"/>
    <property type="project" value="InterPro"/>
</dbReference>
<dbReference type="GO" id="GO:0009060">
    <property type="term" value="P:aerobic respiration"/>
    <property type="evidence" value="ECO:0007669"/>
    <property type="project" value="InterPro"/>
</dbReference>
<dbReference type="GO" id="GO:0004129">
    <property type="term" value="F:cytochrome-c oxidase activity"/>
    <property type="evidence" value="ECO:0007669"/>
    <property type="project" value="InterPro"/>
</dbReference>
<proteinExistence type="predicted"/>
<dbReference type="EMBL" id="AP014879">
    <property type="protein sequence ID" value="BAV32577.1"/>
    <property type="molecule type" value="Genomic_DNA"/>
</dbReference>
<feature type="transmembrane region" description="Helical" evidence="1">
    <location>
        <begin position="345"/>
        <end position="368"/>
    </location>
</feature>
<feature type="transmembrane region" description="Helical" evidence="1">
    <location>
        <begin position="21"/>
        <end position="42"/>
    </location>
</feature>
<feature type="transmembrane region" description="Helical" evidence="1">
    <location>
        <begin position="96"/>
        <end position="116"/>
    </location>
</feature>
<dbReference type="Proteomes" id="UP000243180">
    <property type="component" value="Chromosome"/>
</dbReference>
<protein>
    <submittedName>
        <fullName evidence="2">Cytochrome C oxidase subunit I</fullName>
    </submittedName>
</protein>
<feature type="transmembrane region" description="Helical" evidence="1">
    <location>
        <begin position="243"/>
        <end position="266"/>
    </location>
</feature>
<evidence type="ECO:0000256" key="1">
    <source>
        <dbReference type="SAM" id="Phobius"/>
    </source>
</evidence>
<dbReference type="AlphaFoldDB" id="A0A1B4XCN3"/>
<dbReference type="InParanoid" id="A0A1B4XCN3"/>
<keyword evidence="3" id="KW-1185">Reference proteome</keyword>
<feature type="transmembrane region" description="Helical" evidence="1">
    <location>
        <begin position="380"/>
        <end position="402"/>
    </location>
</feature>
<evidence type="ECO:0000313" key="2">
    <source>
        <dbReference type="EMBL" id="BAV32577.1"/>
    </source>
</evidence>
<reference evidence="2 3" key="1">
    <citation type="submission" date="2015-05" db="EMBL/GenBank/DDBJ databases">
        <title>Complete genome sequence of a sulfur-oxidizing gammaproteobacterium strain HA5.</title>
        <authorList>
            <person name="Miura A."/>
            <person name="Kojima H."/>
            <person name="Fukui M."/>
        </authorList>
    </citation>
    <scope>NUCLEOTIDE SEQUENCE [LARGE SCALE GENOMIC DNA]</scope>
    <source>
        <strain evidence="2 3">HA5</strain>
    </source>
</reference>
<keyword evidence="1" id="KW-0472">Membrane</keyword>
<dbReference type="SUPFAM" id="SSF81442">
    <property type="entry name" value="Cytochrome c oxidase subunit I-like"/>
    <property type="match status" value="1"/>
</dbReference>
<dbReference type="Gene3D" id="1.20.210.10">
    <property type="entry name" value="Cytochrome c oxidase-like, subunit I domain"/>
    <property type="match status" value="1"/>
</dbReference>
<organism evidence="2 3">
    <name type="scientific">Sulfuricaulis limicola</name>
    <dbReference type="NCBI Taxonomy" id="1620215"/>
    <lineage>
        <taxon>Bacteria</taxon>
        <taxon>Pseudomonadati</taxon>
        <taxon>Pseudomonadota</taxon>
        <taxon>Gammaproteobacteria</taxon>
        <taxon>Acidiferrobacterales</taxon>
        <taxon>Acidiferrobacteraceae</taxon>
        <taxon>Sulfuricaulis</taxon>
    </lineage>
</organism>
<feature type="transmembrane region" description="Helical" evidence="1">
    <location>
        <begin position="422"/>
        <end position="444"/>
    </location>
</feature>
<feature type="transmembrane region" description="Helical" evidence="1">
    <location>
        <begin position="213"/>
        <end position="231"/>
    </location>
</feature>
<gene>
    <name evidence="2" type="ORF">SCL_0255</name>
</gene>
<evidence type="ECO:0000313" key="3">
    <source>
        <dbReference type="Proteomes" id="UP000243180"/>
    </source>
</evidence>
<dbReference type="GO" id="GO:0016020">
    <property type="term" value="C:membrane"/>
    <property type="evidence" value="ECO:0007669"/>
    <property type="project" value="InterPro"/>
</dbReference>
<accession>A0A1B4XCN3</accession>
<keyword evidence="1" id="KW-1133">Transmembrane helix</keyword>
<sequence>MNLSDFSLPIPDDARRSLARGWLLLGLASLLVSGIFSVLLVLARAPYVQDFFPWVDFFHTALVVHVDLSVLVWFLAFGGVLWSLNSTPRFLTAGRLALLLAVLGTLVMATAPFLGAGEALMSNYIPVLQHPLFLAGLLLFAAGTGVLVLRAMGAIPPVGQWMQGAAALRFGLNTAAVSTMLALIAFAWSYFAVPAALAGKPYYELLFWGGGHVLQFTYTLLMLVSWLWLASESRVRLALSPRVALIFFGFGLIAVFFTPIIYYSYAVTSVEHIKLFTWLMQYGGSLAALPLSLALLHGLWRAERAEGDAQPLRAALIASMVLFGAGGVIGFLITGTNVTIPAHYHGSIVGVTLAFMGLTYYLLPHFGYRKPGTKLARLQPYLYGGGQLLHVSGLVISGGYGVQRKVAGAAQELDTVERVAGMGLMGLGGLISIVGGFLFIYICYRAIWHGRAQRAP</sequence>
<dbReference type="Pfam" id="PF00115">
    <property type="entry name" value="COX1"/>
    <property type="match status" value="1"/>
</dbReference>
<dbReference type="KEGG" id="slim:SCL_0255"/>
<feature type="transmembrane region" description="Helical" evidence="1">
    <location>
        <begin position="170"/>
        <end position="193"/>
    </location>
</feature>
<feature type="transmembrane region" description="Helical" evidence="1">
    <location>
        <begin position="62"/>
        <end position="84"/>
    </location>
</feature>
<feature type="transmembrane region" description="Helical" evidence="1">
    <location>
        <begin position="312"/>
        <end position="333"/>
    </location>
</feature>
<dbReference type="RefSeq" id="WP_096359248.1">
    <property type="nucleotide sequence ID" value="NZ_AP014879.1"/>
</dbReference>
<dbReference type="InterPro" id="IPR000883">
    <property type="entry name" value="Cyt_C_Oxase_1"/>
</dbReference>
<name>A0A1B4XCN3_9GAMM</name>
<feature type="transmembrane region" description="Helical" evidence="1">
    <location>
        <begin position="128"/>
        <end position="149"/>
    </location>
</feature>
<keyword evidence="1" id="KW-0812">Transmembrane</keyword>
<dbReference type="OrthoDB" id="11275at2"/>
<dbReference type="InterPro" id="IPR036927">
    <property type="entry name" value="Cyt_c_oxase-like_su1_sf"/>
</dbReference>